<dbReference type="EMBL" id="LSRX01000540">
    <property type="protein sequence ID" value="OLP94482.1"/>
    <property type="molecule type" value="Genomic_DNA"/>
</dbReference>
<feature type="region of interest" description="Disordered" evidence="1">
    <location>
        <begin position="55"/>
        <end position="102"/>
    </location>
</feature>
<dbReference type="Pfam" id="PF07727">
    <property type="entry name" value="RVT_2"/>
    <property type="match status" value="1"/>
</dbReference>
<gene>
    <name evidence="3" type="primary">GIP</name>
    <name evidence="3" type="ORF">AK812_SmicGene23512</name>
</gene>
<feature type="domain" description="Reverse transcriptase Ty1/copia-type" evidence="2">
    <location>
        <begin position="204"/>
        <end position="424"/>
    </location>
</feature>
<evidence type="ECO:0000259" key="2">
    <source>
        <dbReference type="Pfam" id="PF07727"/>
    </source>
</evidence>
<organism evidence="3 4">
    <name type="scientific">Symbiodinium microadriaticum</name>
    <name type="common">Dinoflagellate</name>
    <name type="synonym">Zooxanthella microadriatica</name>
    <dbReference type="NCBI Taxonomy" id="2951"/>
    <lineage>
        <taxon>Eukaryota</taxon>
        <taxon>Sar</taxon>
        <taxon>Alveolata</taxon>
        <taxon>Dinophyceae</taxon>
        <taxon>Suessiales</taxon>
        <taxon>Symbiodiniaceae</taxon>
        <taxon>Symbiodinium</taxon>
    </lineage>
</organism>
<comment type="caution">
    <text evidence="3">The sequence shown here is derived from an EMBL/GenBank/DDBJ whole genome shotgun (WGS) entry which is preliminary data.</text>
</comment>
<protein>
    <submittedName>
        <fullName evidence="3">Copia protein</fullName>
    </submittedName>
</protein>
<dbReference type="OrthoDB" id="438000at2759"/>
<evidence type="ECO:0000313" key="3">
    <source>
        <dbReference type="EMBL" id="OLP94482.1"/>
    </source>
</evidence>
<dbReference type="AlphaFoldDB" id="A0A1Q9DH32"/>
<name>A0A1Q9DH32_SYMMI</name>
<reference evidence="3 4" key="1">
    <citation type="submission" date="2016-02" db="EMBL/GenBank/DDBJ databases">
        <title>Genome analysis of coral dinoflagellate symbionts highlights evolutionary adaptations to a symbiotic lifestyle.</title>
        <authorList>
            <person name="Aranda M."/>
            <person name="Li Y."/>
            <person name="Liew Y.J."/>
            <person name="Baumgarten S."/>
            <person name="Simakov O."/>
            <person name="Wilson M."/>
            <person name="Piel J."/>
            <person name="Ashoor H."/>
            <person name="Bougouffa S."/>
            <person name="Bajic V.B."/>
            <person name="Ryu T."/>
            <person name="Ravasi T."/>
            <person name="Bayer T."/>
            <person name="Micklem G."/>
            <person name="Kim H."/>
            <person name="Bhak J."/>
            <person name="Lajeunesse T.C."/>
            <person name="Voolstra C.R."/>
        </authorList>
    </citation>
    <scope>NUCLEOTIDE SEQUENCE [LARGE SCALE GENOMIC DNA]</scope>
    <source>
        <strain evidence="3 4">CCMP2467</strain>
    </source>
</reference>
<dbReference type="InterPro" id="IPR013103">
    <property type="entry name" value="RVT_2"/>
</dbReference>
<dbReference type="OMA" id="ATHECAI"/>
<dbReference type="Proteomes" id="UP000186817">
    <property type="component" value="Unassembled WGS sequence"/>
</dbReference>
<sequence length="720" mass="81319">MVEAIASADNQATPWTFHSVASEIGGNRYEDLTGDLPSLHEWRRAQEIEEEIQPSRFRIRHKRPAERPLDQQDEADPEVLPEAGEPSSSARRPRLRAPTGENQAAWWSTVPEDQWPQQRAGYWDDQFSAVALEIEFPESERGRRKAFQDLASYFVGSLKRRAVELSEKKMTQEERDAFSSAKSVEVKNFVASKAFEALPEHLKPDASQAIGMRWILTWKLKEDGTRKAKARAVLLGYQDGSYEHRATTSPVMTRQTRQLLLQVSAWKRWKVQKGDVTGAFLQSRQYPDQLFCIPCPEICSALGLPAGSITRVKKACYGLVDAPLEWYRSVDEFLTELGFQRLWSDSCCWVLREHNELRGIISGHVDDFLFGGKAGDPLWEAKVQAIKERFKWGDWEQDKFTQCGVIVEQTKEGFELSQPSYLDNLHEIGVNASRRKDKDQPTSDREKSQLRALLGGISWHAQQVAPYLAAEVGLLLSEVTRSSVDTIIRANMLLATAKSKQGYKMKIHSFEEHQELVLVAWVDAGNVNRPDGGSTQGIILGMSTSELLQGRVQPVSPIGWHSQKIERTCRSPGAAEAQAAVNGEDHLYAARHEWSEILYGGLNLSAPDEAVRKVKGCVVTDSRNVYDKLETETMVIKGAEKRTSLELLALKESQMNTAVSIRWVHSEAQLANTLTKSGGYREYDLFHKMGYQWRLVEDEKMMSEIRAEASQRIETKAAVL</sequence>
<evidence type="ECO:0000313" key="4">
    <source>
        <dbReference type="Proteomes" id="UP000186817"/>
    </source>
</evidence>
<keyword evidence="4" id="KW-1185">Reference proteome</keyword>
<proteinExistence type="predicted"/>
<evidence type="ECO:0000256" key="1">
    <source>
        <dbReference type="SAM" id="MobiDB-lite"/>
    </source>
</evidence>
<accession>A0A1Q9DH32</accession>